<name>A0A0E9VLK7_ANGAN</name>
<sequence length="17" mass="2001">MLNLIPLTETQRKKTSK</sequence>
<organism evidence="1">
    <name type="scientific">Anguilla anguilla</name>
    <name type="common">European freshwater eel</name>
    <name type="synonym">Muraena anguilla</name>
    <dbReference type="NCBI Taxonomy" id="7936"/>
    <lineage>
        <taxon>Eukaryota</taxon>
        <taxon>Metazoa</taxon>
        <taxon>Chordata</taxon>
        <taxon>Craniata</taxon>
        <taxon>Vertebrata</taxon>
        <taxon>Euteleostomi</taxon>
        <taxon>Actinopterygii</taxon>
        <taxon>Neopterygii</taxon>
        <taxon>Teleostei</taxon>
        <taxon>Anguilliformes</taxon>
        <taxon>Anguillidae</taxon>
        <taxon>Anguilla</taxon>
    </lineage>
</organism>
<dbReference type="EMBL" id="GBXM01030302">
    <property type="protein sequence ID" value="JAH78275.1"/>
    <property type="molecule type" value="Transcribed_RNA"/>
</dbReference>
<protein>
    <submittedName>
        <fullName evidence="1">Uncharacterized protein</fullName>
    </submittedName>
</protein>
<accession>A0A0E9VLK7</accession>
<reference evidence="1" key="1">
    <citation type="submission" date="2014-11" db="EMBL/GenBank/DDBJ databases">
        <authorList>
            <person name="Amaro Gonzalez C."/>
        </authorList>
    </citation>
    <scope>NUCLEOTIDE SEQUENCE</scope>
</reference>
<dbReference type="AlphaFoldDB" id="A0A0E9VLK7"/>
<proteinExistence type="predicted"/>
<evidence type="ECO:0000313" key="1">
    <source>
        <dbReference type="EMBL" id="JAH78275.1"/>
    </source>
</evidence>
<reference evidence="1" key="2">
    <citation type="journal article" date="2015" name="Fish Shellfish Immunol.">
        <title>Early steps in the European eel (Anguilla anguilla)-Vibrio vulnificus interaction in the gills: Role of the RtxA13 toxin.</title>
        <authorList>
            <person name="Callol A."/>
            <person name="Pajuelo D."/>
            <person name="Ebbesson L."/>
            <person name="Teles M."/>
            <person name="MacKenzie S."/>
            <person name="Amaro C."/>
        </authorList>
    </citation>
    <scope>NUCLEOTIDE SEQUENCE</scope>
</reference>